<dbReference type="EMBL" id="ANJA01003137">
    <property type="protein sequence ID" value="ETO65866.1"/>
    <property type="molecule type" value="Genomic_DNA"/>
</dbReference>
<reference evidence="2 3" key="1">
    <citation type="submission" date="2013-11" db="EMBL/GenBank/DDBJ databases">
        <title>The Genome Sequence of Phytophthora parasitica P1976.</title>
        <authorList>
            <consortium name="The Broad Institute Genomics Platform"/>
            <person name="Russ C."/>
            <person name="Tyler B."/>
            <person name="Panabieres F."/>
            <person name="Shan W."/>
            <person name="Tripathy S."/>
            <person name="Grunwald N."/>
            <person name="Machado M."/>
            <person name="Johnson C.S."/>
            <person name="Walker B."/>
            <person name="Young S."/>
            <person name="Zeng Q."/>
            <person name="Gargeya S."/>
            <person name="Fitzgerald M."/>
            <person name="Haas B."/>
            <person name="Abouelleil A."/>
            <person name="Allen A.W."/>
            <person name="Alvarado L."/>
            <person name="Arachchi H.M."/>
            <person name="Berlin A.M."/>
            <person name="Chapman S.B."/>
            <person name="Gainer-Dewar J."/>
            <person name="Goldberg J."/>
            <person name="Griggs A."/>
            <person name="Gujja S."/>
            <person name="Hansen M."/>
            <person name="Howarth C."/>
            <person name="Imamovic A."/>
            <person name="Ireland A."/>
            <person name="Larimer J."/>
            <person name="McCowan C."/>
            <person name="Murphy C."/>
            <person name="Pearson M."/>
            <person name="Poon T.W."/>
            <person name="Priest M."/>
            <person name="Roberts A."/>
            <person name="Saif S."/>
            <person name="Shea T."/>
            <person name="Sisk P."/>
            <person name="Sykes S."/>
            <person name="Wortman J."/>
            <person name="Nusbaum C."/>
            <person name="Birren B."/>
        </authorList>
    </citation>
    <scope>NUCLEOTIDE SEQUENCE [LARGE SCALE GENOMIC DNA]</scope>
    <source>
        <strain evidence="2 3">P1976</strain>
    </source>
</reference>
<feature type="transmembrane region" description="Helical" evidence="1">
    <location>
        <begin position="37"/>
        <end position="59"/>
    </location>
</feature>
<accession>A0A080ZGV5</accession>
<name>A0A080ZGV5_PHYNI</name>
<organism evidence="2 3">
    <name type="scientific">Phytophthora nicotianae P1976</name>
    <dbReference type="NCBI Taxonomy" id="1317066"/>
    <lineage>
        <taxon>Eukaryota</taxon>
        <taxon>Sar</taxon>
        <taxon>Stramenopiles</taxon>
        <taxon>Oomycota</taxon>
        <taxon>Peronosporomycetes</taxon>
        <taxon>Peronosporales</taxon>
        <taxon>Peronosporaceae</taxon>
        <taxon>Phytophthora</taxon>
    </lineage>
</organism>
<dbReference type="Proteomes" id="UP000028582">
    <property type="component" value="Unassembled WGS sequence"/>
</dbReference>
<comment type="caution">
    <text evidence="2">The sequence shown here is derived from an EMBL/GenBank/DDBJ whole genome shotgun (WGS) entry which is preliminary data.</text>
</comment>
<dbReference type="AlphaFoldDB" id="A0A080ZGV5"/>
<sequence>MVWIPPDFQWFIREAWNEAGMLNDLQTKRKLKFLAKLVGILLLSVASAAITAAVIGAAVGEALKNSSNMMTAISTVKKMLDKAQSCRGKTKSSKDIAKALGERTDLLRDLLTLHDPNFKDSDVTRTSNLCPATRNGVYVAISAELQPHHSKHL</sequence>
<keyword evidence="1" id="KW-0472">Membrane</keyword>
<evidence type="ECO:0000313" key="3">
    <source>
        <dbReference type="Proteomes" id="UP000028582"/>
    </source>
</evidence>
<proteinExistence type="predicted"/>
<keyword evidence="1" id="KW-0812">Transmembrane</keyword>
<protein>
    <submittedName>
        <fullName evidence="2">Uncharacterized protein</fullName>
    </submittedName>
</protein>
<evidence type="ECO:0000256" key="1">
    <source>
        <dbReference type="SAM" id="Phobius"/>
    </source>
</evidence>
<keyword evidence="1" id="KW-1133">Transmembrane helix</keyword>
<gene>
    <name evidence="2" type="ORF">F444_16881</name>
</gene>
<evidence type="ECO:0000313" key="2">
    <source>
        <dbReference type="EMBL" id="ETO65866.1"/>
    </source>
</evidence>